<keyword evidence="7" id="KW-1185">Reference proteome</keyword>
<dbReference type="Gene3D" id="1.10.357.10">
    <property type="entry name" value="Tetracycline Repressor, domain 2"/>
    <property type="match status" value="1"/>
</dbReference>
<evidence type="ECO:0000256" key="4">
    <source>
        <dbReference type="PROSITE-ProRule" id="PRU00335"/>
    </source>
</evidence>
<keyword evidence="2 4" id="KW-0238">DNA-binding</keyword>
<dbReference type="InterPro" id="IPR036271">
    <property type="entry name" value="Tet_transcr_reg_TetR-rel_C_sf"/>
</dbReference>
<feature type="DNA-binding region" description="H-T-H motif" evidence="4">
    <location>
        <begin position="42"/>
        <end position="61"/>
    </location>
</feature>
<name>A0ABY7TYJ8_9SPHN</name>
<dbReference type="EMBL" id="CP117417">
    <property type="protein sequence ID" value="WCT78361.1"/>
    <property type="molecule type" value="Genomic_DNA"/>
</dbReference>
<protein>
    <submittedName>
        <fullName evidence="6">TetR family transcriptional regulator</fullName>
    </submittedName>
</protein>
<dbReference type="SUPFAM" id="SSF46689">
    <property type="entry name" value="Homeodomain-like"/>
    <property type="match status" value="1"/>
</dbReference>
<evidence type="ECO:0000313" key="7">
    <source>
        <dbReference type="Proteomes" id="UP001218231"/>
    </source>
</evidence>
<evidence type="ECO:0000256" key="2">
    <source>
        <dbReference type="ARBA" id="ARBA00023125"/>
    </source>
</evidence>
<dbReference type="PANTHER" id="PTHR30055:SF151">
    <property type="entry name" value="TRANSCRIPTIONAL REGULATORY PROTEIN"/>
    <property type="match status" value="1"/>
</dbReference>
<gene>
    <name evidence="6" type="ORF">PQ457_05160</name>
</gene>
<dbReference type="InterPro" id="IPR004111">
    <property type="entry name" value="Repressor_TetR_C"/>
</dbReference>
<evidence type="ECO:0000313" key="6">
    <source>
        <dbReference type="EMBL" id="WCT78361.1"/>
    </source>
</evidence>
<organism evidence="6 7">
    <name type="scientific">Novosphingobium humi</name>
    <dbReference type="NCBI Taxonomy" id="2282397"/>
    <lineage>
        <taxon>Bacteria</taxon>
        <taxon>Pseudomonadati</taxon>
        <taxon>Pseudomonadota</taxon>
        <taxon>Alphaproteobacteria</taxon>
        <taxon>Sphingomonadales</taxon>
        <taxon>Sphingomonadaceae</taxon>
        <taxon>Novosphingobium</taxon>
    </lineage>
</organism>
<dbReference type="RefSeq" id="WP_273618690.1">
    <property type="nucleotide sequence ID" value="NZ_CP117417.1"/>
</dbReference>
<dbReference type="Pfam" id="PF00440">
    <property type="entry name" value="TetR_N"/>
    <property type="match status" value="1"/>
</dbReference>
<keyword evidence="1" id="KW-0805">Transcription regulation</keyword>
<evidence type="ECO:0000256" key="1">
    <source>
        <dbReference type="ARBA" id="ARBA00023015"/>
    </source>
</evidence>
<dbReference type="PRINTS" id="PR00455">
    <property type="entry name" value="HTHTETR"/>
</dbReference>
<dbReference type="Proteomes" id="UP001218231">
    <property type="component" value="Chromosome"/>
</dbReference>
<dbReference type="InterPro" id="IPR050109">
    <property type="entry name" value="HTH-type_TetR-like_transc_reg"/>
</dbReference>
<evidence type="ECO:0000256" key="3">
    <source>
        <dbReference type="ARBA" id="ARBA00023163"/>
    </source>
</evidence>
<sequence>MCSATTPSRKTGAEAPSAPLSAERIVGEAIALMQEQGLDAVSLRRLAGRLGVQAMSIYWHIPNKEELLRRMSQRLYALAMADMPVCETWQDWARAYGRALWAMYHSARDAARLTFSLGYVEEDFRNFRQYLAQRLQPLGLSAAEAVQLHSAIQALVIGWAGFDNTYGEAMGKLTPIEPAVMDSLEALIVGSECLRRM</sequence>
<keyword evidence="3" id="KW-0804">Transcription</keyword>
<dbReference type="Pfam" id="PF02909">
    <property type="entry name" value="TetR_C_1"/>
    <property type="match status" value="1"/>
</dbReference>
<reference evidence="6 7" key="1">
    <citation type="submission" date="2023-02" db="EMBL/GenBank/DDBJ databases">
        <title>Genome sequence of Novosphingobium humi KACC 19094.</title>
        <authorList>
            <person name="Kim S."/>
            <person name="Heo J."/>
            <person name="Kwon S.-W."/>
        </authorList>
    </citation>
    <scope>NUCLEOTIDE SEQUENCE [LARGE SCALE GENOMIC DNA]</scope>
    <source>
        <strain evidence="6 7">KACC 19094</strain>
    </source>
</reference>
<dbReference type="PANTHER" id="PTHR30055">
    <property type="entry name" value="HTH-TYPE TRANSCRIPTIONAL REGULATOR RUTR"/>
    <property type="match status" value="1"/>
</dbReference>
<accession>A0ABY7TYJ8</accession>
<feature type="domain" description="HTH tetR-type" evidence="5">
    <location>
        <begin position="19"/>
        <end position="79"/>
    </location>
</feature>
<dbReference type="InterPro" id="IPR009057">
    <property type="entry name" value="Homeodomain-like_sf"/>
</dbReference>
<evidence type="ECO:0000259" key="5">
    <source>
        <dbReference type="PROSITE" id="PS50977"/>
    </source>
</evidence>
<dbReference type="PROSITE" id="PS50977">
    <property type="entry name" value="HTH_TETR_2"/>
    <property type="match status" value="1"/>
</dbReference>
<dbReference type="Gene3D" id="1.10.10.60">
    <property type="entry name" value="Homeodomain-like"/>
    <property type="match status" value="1"/>
</dbReference>
<dbReference type="InterPro" id="IPR001647">
    <property type="entry name" value="HTH_TetR"/>
</dbReference>
<proteinExistence type="predicted"/>
<dbReference type="SUPFAM" id="SSF48498">
    <property type="entry name" value="Tetracyclin repressor-like, C-terminal domain"/>
    <property type="match status" value="1"/>
</dbReference>